<organism evidence="2 3">
    <name type="scientific">Parthenolecanium corni</name>
    <dbReference type="NCBI Taxonomy" id="536013"/>
    <lineage>
        <taxon>Eukaryota</taxon>
        <taxon>Metazoa</taxon>
        <taxon>Ecdysozoa</taxon>
        <taxon>Arthropoda</taxon>
        <taxon>Hexapoda</taxon>
        <taxon>Insecta</taxon>
        <taxon>Pterygota</taxon>
        <taxon>Neoptera</taxon>
        <taxon>Paraneoptera</taxon>
        <taxon>Hemiptera</taxon>
        <taxon>Sternorrhyncha</taxon>
        <taxon>Coccoidea</taxon>
        <taxon>Coccidae</taxon>
        <taxon>Parthenolecanium</taxon>
    </lineage>
</organism>
<comment type="caution">
    <text evidence="2">The sequence shown here is derived from an EMBL/GenBank/DDBJ whole genome shotgun (WGS) entry which is preliminary data.</text>
</comment>
<keyword evidence="1" id="KW-0472">Membrane</keyword>
<reference evidence="2 3" key="1">
    <citation type="submission" date="2024-03" db="EMBL/GenBank/DDBJ databases">
        <title>Adaptation during the transition from Ophiocordyceps entomopathogen to insect associate is accompanied by gene loss and intensified selection.</title>
        <authorList>
            <person name="Ward C.M."/>
            <person name="Onetto C.A."/>
            <person name="Borneman A.R."/>
        </authorList>
    </citation>
    <scope>NUCLEOTIDE SEQUENCE [LARGE SCALE GENOMIC DNA]</scope>
    <source>
        <strain evidence="2">AWRI1</strain>
        <tissue evidence="2">Single Adult Female</tissue>
    </source>
</reference>
<keyword evidence="1" id="KW-1133">Transmembrane helix</keyword>
<keyword evidence="3" id="KW-1185">Reference proteome</keyword>
<name>A0AAN9TTA7_9HEMI</name>
<accession>A0AAN9TTA7</accession>
<gene>
    <name evidence="2" type="ORF">V9T40_008080</name>
</gene>
<proteinExistence type="predicted"/>
<dbReference type="Proteomes" id="UP001367676">
    <property type="component" value="Unassembled WGS sequence"/>
</dbReference>
<evidence type="ECO:0000256" key="1">
    <source>
        <dbReference type="SAM" id="Phobius"/>
    </source>
</evidence>
<sequence>MAGVVQNAVVHNVVQNEQDYSMLSMQDIGASLANEESKILGETDLLPEENDNDYNFEHKKHNVERKRDYEDKGNEATSVESWCVIWYLGAFGCLVCFFLVITCTELFFGNPLYRTDNLNTFVQNIINNENKSYVPETPPPPYHLFAPPDYNETIQKIVNEKRKSIDIFVVPIHGQPSSKAPAPPAYERVVSKMVVNDKFTVVAVPEVASAVA</sequence>
<dbReference type="AlphaFoldDB" id="A0AAN9TTA7"/>
<feature type="transmembrane region" description="Helical" evidence="1">
    <location>
        <begin position="84"/>
        <end position="108"/>
    </location>
</feature>
<protein>
    <submittedName>
        <fullName evidence="2">Uncharacterized protein</fullName>
    </submittedName>
</protein>
<dbReference type="EMBL" id="JBBCAQ010000008">
    <property type="protein sequence ID" value="KAK7602491.1"/>
    <property type="molecule type" value="Genomic_DNA"/>
</dbReference>
<keyword evidence="1" id="KW-0812">Transmembrane</keyword>
<evidence type="ECO:0000313" key="3">
    <source>
        <dbReference type="Proteomes" id="UP001367676"/>
    </source>
</evidence>
<evidence type="ECO:0000313" key="2">
    <source>
        <dbReference type="EMBL" id="KAK7602491.1"/>
    </source>
</evidence>